<comment type="caution">
    <text evidence="2">The sequence shown here is derived from an EMBL/GenBank/DDBJ whole genome shotgun (WGS) entry which is preliminary data.</text>
</comment>
<proteinExistence type="predicted"/>
<feature type="transmembrane region" description="Helical" evidence="1">
    <location>
        <begin position="29"/>
        <end position="46"/>
    </location>
</feature>
<dbReference type="AlphaFoldDB" id="A0A5C4NM71"/>
<feature type="transmembrane region" description="Helical" evidence="1">
    <location>
        <begin position="108"/>
        <end position="133"/>
    </location>
</feature>
<feature type="transmembrane region" description="Helical" evidence="1">
    <location>
        <begin position="58"/>
        <end position="76"/>
    </location>
</feature>
<sequence>MTARRHSAGGEQEFAEERASLVRITFGPLIWAMHFLLSYAGAAVFCAKFPHASEHLDLLVWGIGLATLVALAGIAWQGQRSFHQWRKGNEDSLIEEDADGSSEDRHQFLGHAALLLAVISAVGVIYTALPAFLTATCR</sequence>
<keyword evidence="3" id="KW-1185">Reference proteome</keyword>
<protein>
    <submittedName>
        <fullName evidence="2">Uncharacterized protein</fullName>
    </submittedName>
</protein>
<dbReference type="EMBL" id="VDFV01000001">
    <property type="protein sequence ID" value="TNC74985.1"/>
    <property type="molecule type" value="Genomic_DNA"/>
</dbReference>
<evidence type="ECO:0000313" key="2">
    <source>
        <dbReference type="EMBL" id="TNC74985.1"/>
    </source>
</evidence>
<keyword evidence="1" id="KW-0812">Transmembrane</keyword>
<dbReference type="Proteomes" id="UP000305709">
    <property type="component" value="Unassembled WGS sequence"/>
</dbReference>
<name>A0A5C4NM71_9RHOB</name>
<gene>
    <name evidence="2" type="ORF">FHG71_02355</name>
</gene>
<keyword evidence="1" id="KW-0472">Membrane</keyword>
<organism evidence="2 3">
    <name type="scientific">Rubellimicrobium roseum</name>
    <dbReference type="NCBI Taxonomy" id="687525"/>
    <lineage>
        <taxon>Bacteria</taxon>
        <taxon>Pseudomonadati</taxon>
        <taxon>Pseudomonadota</taxon>
        <taxon>Alphaproteobacteria</taxon>
        <taxon>Rhodobacterales</taxon>
        <taxon>Roseobacteraceae</taxon>
        <taxon>Rubellimicrobium</taxon>
    </lineage>
</organism>
<accession>A0A5C4NM71</accession>
<dbReference type="RefSeq" id="WP_139079979.1">
    <property type="nucleotide sequence ID" value="NZ_VDFV01000001.1"/>
</dbReference>
<keyword evidence="1" id="KW-1133">Transmembrane helix</keyword>
<reference evidence="2 3" key="1">
    <citation type="submission" date="2019-06" db="EMBL/GenBank/DDBJ databases">
        <authorList>
            <person name="Jiang L."/>
        </authorList>
    </citation>
    <scope>NUCLEOTIDE SEQUENCE [LARGE SCALE GENOMIC DNA]</scope>
    <source>
        <strain evidence="2 3">YIM 48858</strain>
    </source>
</reference>
<evidence type="ECO:0000256" key="1">
    <source>
        <dbReference type="SAM" id="Phobius"/>
    </source>
</evidence>
<dbReference type="OrthoDB" id="7264282at2"/>
<evidence type="ECO:0000313" key="3">
    <source>
        <dbReference type="Proteomes" id="UP000305709"/>
    </source>
</evidence>